<protein>
    <submittedName>
        <fullName evidence="2">Uncharacterized protein</fullName>
    </submittedName>
</protein>
<sequence length="276" mass="33168">MKKVKFIVFICLFILLPLAYFNGFIRISDLTSEQESIAKKYGGVYVFDEKLEKEIDKLEELNKDIRAKRSSLYQEIKQELDNNQSKYFQEFNNNKSKYIDMVMQDIFNDKFCKQKYDEFVAAGKDIMKMEHACININERARGKFIDEIVDKTYHVYDRLSNGKRYYLRWIDYENETRKKIKTPQIYKDKIKEFIGNEDYEKFKPSYDLGYFYIDDNDEVRVIDLSLDYYVVETTYTLSGDEASGIKFTKNRYINVAGDNYFYLIDNKFQKINRKNK</sequence>
<gene>
    <name evidence="2" type="ORF">CCS77_0392</name>
</gene>
<proteinExistence type="predicted"/>
<dbReference type="Proteomes" id="UP000241854">
    <property type="component" value="Chromosome"/>
</dbReference>
<feature type="coiled-coil region" evidence="1">
    <location>
        <begin position="48"/>
        <end position="75"/>
    </location>
</feature>
<dbReference type="AlphaFoldDB" id="A0A2R4NYF1"/>
<evidence type="ECO:0000313" key="2">
    <source>
        <dbReference type="EMBL" id="AVX43453.1"/>
    </source>
</evidence>
<dbReference type="RefSeq" id="WP_107916403.1">
    <property type="nucleotide sequence ID" value="NZ_CP021642.1"/>
</dbReference>
<reference evidence="2 3" key="1">
    <citation type="journal article" date="2018" name="Emerg. Microbes Infect.">
        <title>Genomic analysis of oral Campylobacter concisus strains identified a potential bacterial molecular marker associated with active Crohn's disease.</title>
        <authorList>
            <person name="Liu F."/>
            <person name="Ma R."/>
            <person name="Tay C.Y.A."/>
            <person name="Octavia S."/>
            <person name="Lan R."/>
            <person name="Chung H.K.L."/>
            <person name="Riordan S.M."/>
            <person name="Grimm M.C."/>
            <person name="Leong R.W."/>
            <person name="Tanaka M.M."/>
            <person name="Connor S."/>
            <person name="Zhang L."/>
        </authorList>
    </citation>
    <scope>NUCLEOTIDE SEQUENCE [LARGE SCALE GENOMIC DNA]</scope>
    <source>
        <strain evidence="2 3">P2CDO4</strain>
    </source>
</reference>
<accession>A0A2R4NYF1</accession>
<name>A0A2R4NYF1_9BACT</name>
<dbReference type="EMBL" id="CP021642">
    <property type="protein sequence ID" value="AVX43453.1"/>
    <property type="molecule type" value="Genomic_DNA"/>
</dbReference>
<evidence type="ECO:0000313" key="3">
    <source>
        <dbReference type="Proteomes" id="UP000241854"/>
    </source>
</evidence>
<keyword evidence="1" id="KW-0175">Coiled coil</keyword>
<evidence type="ECO:0000256" key="1">
    <source>
        <dbReference type="SAM" id="Coils"/>
    </source>
</evidence>
<organism evidence="2 3">
    <name type="scientific">Campylobacter concisus</name>
    <dbReference type="NCBI Taxonomy" id="199"/>
    <lineage>
        <taxon>Bacteria</taxon>
        <taxon>Pseudomonadati</taxon>
        <taxon>Campylobacterota</taxon>
        <taxon>Epsilonproteobacteria</taxon>
        <taxon>Campylobacterales</taxon>
        <taxon>Campylobacteraceae</taxon>
        <taxon>Campylobacter</taxon>
    </lineage>
</organism>